<accession>A0ABS9SKT8</accession>
<dbReference type="Proteomes" id="UP001202248">
    <property type="component" value="Unassembled WGS sequence"/>
</dbReference>
<organism evidence="1 2">
    <name type="scientific">Niabella ginsengisoli</name>
    <dbReference type="NCBI Taxonomy" id="522298"/>
    <lineage>
        <taxon>Bacteria</taxon>
        <taxon>Pseudomonadati</taxon>
        <taxon>Bacteroidota</taxon>
        <taxon>Chitinophagia</taxon>
        <taxon>Chitinophagales</taxon>
        <taxon>Chitinophagaceae</taxon>
        <taxon>Niabella</taxon>
    </lineage>
</organism>
<dbReference type="RefSeq" id="WP_240830445.1">
    <property type="nucleotide sequence ID" value="NZ_JAKWBL010000002.1"/>
</dbReference>
<evidence type="ECO:0000313" key="1">
    <source>
        <dbReference type="EMBL" id="MCH5598774.1"/>
    </source>
</evidence>
<reference evidence="1 2" key="1">
    <citation type="submission" date="2022-02" db="EMBL/GenBank/DDBJ databases">
        <authorList>
            <person name="Min J."/>
        </authorList>
    </citation>
    <scope>NUCLEOTIDE SEQUENCE [LARGE SCALE GENOMIC DNA]</scope>
    <source>
        <strain evidence="1 2">GR10-1</strain>
    </source>
</reference>
<gene>
    <name evidence="1" type="ORF">MKP09_13100</name>
</gene>
<sequence>MTWTPTTNIDAGDIFSLVLGGADNSPATNLTNVTTNANLTSEAVFSGYSANDAILISGDQVFIYRGSDTNPYFIFGLNASGNTNLDANYWQTSITQILINSTLPNGVGSQNSLTAGVNAVGVLTNPGGATPAQQQFDNVFYNGPIGSGDRDGWLARIVNNENWDGDDSGMGITSVGTTLGTSVIALPVVFNTIEAKWSDNNCILSWQTLSETNNDYFEVQASTDGREFTTVATVKSQAVNGNSDIPLQYHITIDMAGSIALSGLGILSFLVVTAGKKENG</sequence>
<dbReference type="EMBL" id="JAKWBL010000002">
    <property type="protein sequence ID" value="MCH5598774.1"/>
    <property type="molecule type" value="Genomic_DNA"/>
</dbReference>
<protein>
    <submittedName>
        <fullName evidence="1">Uncharacterized protein</fullName>
    </submittedName>
</protein>
<name>A0ABS9SKT8_9BACT</name>
<keyword evidence="2" id="KW-1185">Reference proteome</keyword>
<comment type="caution">
    <text evidence="1">The sequence shown here is derived from an EMBL/GenBank/DDBJ whole genome shotgun (WGS) entry which is preliminary data.</text>
</comment>
<proteinExistence type="predicted"/>
<evidence type="ECO:0000313" key="2">
    <source>
        <dbReference type="Proteomes" id="UP001202248"/>
    </source>
</evidence>